<evidence type="ECO:0000259" key="6">
    <source>
        <dbReference type="PROSITE" id="PS50893"/>
    </source>
</evidence>
<keyword evidence="3" id="KW-0813">Transport</keyword>
<evidence type="ECO:0000256" key="1">
    <source>
        <dbReference type="ARBA" id="ARBA00004417"/>
    </source>
</evidence>
<comment type="subcellular location">
    <subcellularLocation>
        <location evidence="1">Cell inner membrane</location>
        <topology evidence="1">Peripheral membrane protein</topology>
    </subcellularLocation>
</comment>
<dbReference type="PANTHER" id="PTHR43776:SF7">
    <property type="entry name" value="D,D-DIPEPTIDE TRANSPORT ATP-BINDING PROTEIN DDPF-RELATED"/>
    <property type="match status" value="1"/>
</dbReference>
<proteinExistence type="inferred from homology"/>
<reference evidence="7 8" key="1">
    <citation type="submission" date="2019-04" db="EMBL/GenBank/DDBJ databases">
        <title>Phreatobacter aquaticus sp. nov.</title>
        <authorList>
            <person name="Choi A."/>
            <person name="Baek K."/>
        </authorList>
    </citation>
    <scope>NUCLEOTIDE SEQUENCE [LARGE SCALE GENOMIC DNA]</scope>
    <source>
        <strain evidence="7 8">NMCR1094</strain>
    </source>
</reference>
<dbReference type="KEGG" id="paqt:E8L99_05275"/>
<evidence type="ECO:0000256" key="4">
    <source>
        <dbReference type="ARBA" id="ARBA00022741"/>
    </source>
</evidence>
<dbReference type="GO" id="GO:0005524">
    <property type="term" value="F:ATP binding"/>
    <property type="evidence" value="ECO:0007669"/>
    <property type="project" value="UniProtKB-KW"/>
</dbReference>
<dbReference type="GO" id="GO:0055085">
    <property type="term" value="P:transmembrane transport"/>
    <property type="evidence" value="ECO:0007669"/>
    <property type="project" value="UniProtKB-ARBA"/>
</dbReference>
<dbReference type="NCBIfam" id="NF008453">
    <property type="entry name" value="PRK11308.1"/>
    <property type="match status" value="2"/>
</dbReference>
<dbReference type="InterPro" id="IPR013563">
    <property type="entry name" value="Oligopep_ABC_C"/>
</dbReference>
<dbReference type="PANTHER" id="PTHR43776">
    <property type="entry name" value="TRANSPORT ATP-BINDING PROTEIN"/>
    <property type="match status" value="1"/>
</dbReference>
<dbReference type="GO" id="GO:0005886">
    <property type="term" value="C:plasma membrane"/>
    <property type="evidence" value="ECO:0007669"/>
    <property type="project" value="UniProtKB-SubCell"/>
</dbReference>
<dbReference type="InterPro" id="IPR050319">
    <property type="entry name" value="ABC_transp_ATP-bind"/>
</dbReference>
<evidence type="ECO:0000313" key="7">
    <source>
        <dbReference type="EMBL" id="QCK85231.1"/>
    </source>
</evidence>
<dbReference type="GO" id="GO:0015833">
    <property type="term" value="P:peptide transport"/>
    <property type="evidence" value="ECO:0007669"/>
    <property type="project" value="InterPro"/>
</dbReference>
<dbReference type="CDD" id="cd03257">
    <property type="entry name" value="ABC_NikE_OppD_transporters"/>
    <property type="match status" value="2"/>
</dbReference>
<dbReference type="PROSITE" id="PS00211">
    <property type="entry name" value="ABC_TRANSPORTER_1"/>
    <property type="match status" value="2"/>
</dbReference>
<comment type="similarity">
    <text evidence="2">Belongs to the ABC transporter superfamily.</text>
</comment>
<dbReference type="RefSeq" id="WP_137098565.1">
    <property type="nucleotide sequence ID" value="NZ_CP039865.1"/>
</dbReference>
<feature type="domain" description="ABC transporter" evidence="6">
    <location>
        <begin position="285"/>
        <end position="533"/>
    </location>
</feature>
<dbReference type="PROSITE" id="PS50893">
    <property type="entry name" value="ABC_TRANSPORTER_2"/>
    <property type="match status" value="2"/>
</dbReference>
<dbReference type="InterPro" id="IPR003439">
    <property type="entry name" value="ABC_transporter-like_ATP-bd"/>
</dbReference>
<dbReference type="SUPFAM" id="SSF52540">
    <property type="entry name" value="P-loop containing nucleoside triphosphate hydrolases"/>
    <property type="match status" value="2"/>
</dbReference>
<organism evidence="7 8">
    <name type="scientific">Phreatobacter aquaticus</name>
    <dbReference type="NCBI Taxonomy" id="2570229"/>
    <lineage>
        <taxon>Bacteria</taxon>
        <taxon>Pseudomonadati</taxon>
        <taxon>Pseudomonadota</taxon>
        <taxon>Alphaproteobacteria</taxon>
        <taxon>Hyphomicrobiales</taxon>
        <taxon>Phreatobacteraceae</taxon>
        <taxon>Phreatobacter</taxon>
    </lineage>
</organism>
<dbReference type="OrthoDB" id="9802772at2"/>
<protein>
    <submittedName>
        <fullName evidence="7">ABC transporter ATP-binding protein</fullName>
    </submittedName>
</protein>
<dbReference type="NCBIfam" id="NF007739">
    <property type="entry name" value="PRK10419.1"/>
    <property type="match status" value="2"/>
</dbReference>
<dbReference type="Pfam" id="PF00005">
    <property type="entry name" value="ABC_tran"/>
    <property type="match status" value="2"/>
</dbReference>
<keyword evidence="4" id="KW-0547">Nucleotide-binding</keyword>
<dbReference type="Pfam" id="PF08352">
    <property type="entry name" value="oligo_HPY"/>
    <property type="match status" value="1"/>
</dbReference>
<dbReference type="Proteomes" id="UP000298588">
    <property type="component" value="Chromosome"/>
</dbReference>
<name>A0A4D7QF31_9HYPH</name>
<dbReference type="AlphaFoldDB" id="A0A4D7QF31"/>
<dbReference type="InterPro" id="IPR027417">
    <property type="entry name" value="P-loop_NTPase"/>
</dbReference>
<dbReference type="InterPro" id="IPR017871">
    <property type="entry name" value="ABC_transporter-like_CS"/>
</dbReference>
<accession>A0A4D7QF31</accession>
<evidence type="ECO:0000256" key="3">
    <source>
        <dbReference type="ARBA" id="ARBA00022448"/>
    </source>
</evidence>
<evidence type="ECO:0000256" key="2">
    <source>
        <dbReference type="ARBA" id="ARBA00005417"/>
    </source>
</evidence>
<dbReference type="EMBL" id="CP039865">
    <property type="protein sequence ID" value="QCK85231.1"/>
    <property type="molecule type" value="Genomic_DNA"/>
</dbReference>
<dbReference type="GO" id="GO:0016887">
    <property type="term" value="F:ATP hydrolysis activity"/>
    <property type="evidence" value="ECO:0007669"/>
    <property type="project" value="InterPro"/>
</dbReference>
<dbReference type="Gene3D" id="3.40.50.300">
    <property type="entry name" value="P-loop containing nucleotide triphosphate hydrolases"/>
    <property type="match status" value="2"/>
</dbReference>
<sequence>MAHPVTDPLVSVENLSVGYGAADGGITTVLNGVSLSIAGGETVGIVGESGSGKSTLARALLGYLRGGGQFTGGQCLIDGLDVTQADRSAIGTLRGLKVAMVPQNPLASLTYHIPVGRQVDEVLMARAGLDRRAARQRTLDLFTEMGLPDPQGIVGRYPHQLSGGQRQRVVIAAALACDPKLLVLDEPTTALDKTTEAQVLDLVQRLREARGSALVLVSHDLNVVARVCQRVIVMKDGRIVEQGPVARVFSAPATDYTKTLLAASLDLDGPSPAGDQPPSGKLIEARSLDFAYRGGSLFDFARAPARKSLDGVDLTLDRGSVIGVIGESGSGKTTLAMVLSGLLAPNSGSLTLDGRSIAMAAGARSAEARRRIQIVFQDPLSSLNPRQTVGAAIMRPLQMFFGLSRAKARARAGDLIGELGLSSDLLERYPRQLSGGQQQRIAIARAFAAEPDLLVCDEITSALDASVQAQLLGRLQDLQRRNGTSMIVITHDLAVIWRLAPQVIVMKDGRIVDAGRTADIFSHPTSDYTRLLLEAATATATFRRPAGSIAPDIQPVSQPIHVA</sequence>
<dbReference type="SMART" id="SM00382">
    <property type="entry name" value="AAA"/>
    <property type="match status" value="2"/>
</dbReference>
<feature type="domain" description="ABC transporter" evidence="6">
    <location>
        <begin position="10"/>
        <end position="261"/>
    </location>
</feature>
<dbReference type="InterPro" id="IPR003593">
    <property type="entry name" value="AAA+_ATPase"/>
</dbReference>
<keyword evidence="5 7" id="KW-0067">ATP-binding</keyword>
<keyword evidence="8" id="KW-1185">Reference proteome</keyword>
<gene>
    <name evidence="7" type="ORF">E8L99_05275</name>
</gene>
<evidence type="ECO:0000256" key="5">
    <source>
        <dbReference type="ARBA" id="ARBA00022840"/>
    </source>
</evidence>
<evidence type="ECO:0000313" key="8">
    <source>
        <dbReference type="Proteomes" id="UP000298588"/>
    </source>
</evidence>